<proteinExistence type="predicted"/>
<name>A0A8D8TG79_9HEMI</name>
<dbReference type="EMBL" id="HBUF01280606">
    <property type="protein sequence ID" value="CAG6687263.1"/>
    <property type="molecule type" value="Transcribed_RNA"/>
</dbReference>
<accession>A0A8D8TG79</accession>
<dbReference type="AlphaFoldDB" id="A0A8D8TG79"/>
<protein>
    <submittedName>
        <fullName evidence="1">Uncharacterized protein</fullName>
    </submittedName>
</protein>
<reference evidence="1" key="1">
    <citation type="submission" date="2021-05" db="EMBL/GenBank/DDBJ databases">
        <authorList>
            <person name="Alioto T."/>
            <person name="Alioto T."/>
            <person name="Gomez Garrido J."/>
        </authorList>
    </citation>
    <scope>NUCLEOTIDE SEQUENCE</scope>
</reference>
<sequence length="159" mass="18408">MFVHLYYPTVQNFAKTVSPGCTNVYSSIGHQGETRKKNLCGWHIVERHVADAAVTTQQLESHFKFLHLQPSSDVRMQNLVLQVKVFNMMSQHTLLWTNDNFTKFQNLKLSILNLLYHALQVKVFNMMSQHTLLWTNDNFTKFTNLKLSILGLGSRHTKS</sequence>
<evidence type="ECO:0000313" key="1">
    <source>
        <dbReference type="EMBL" id="CAG6687263.1"/>
    </source>
</evidence>
<organism evidence="1">
    <name type="scientific">Cacopsylla melanoneura</name>
    <dbReference type="NCBI Taxonomy" id="428564"/>
    <lineage>
        <taxon>Eukaryota</taxon>
        <taxon>Metazoa</taxon>
        <taxon>Ecdysozoa</taxon>
        <taxon>Arthropoda</taxon>
        <taxon>Hexapoda</taxon>
        <taxon>Insecta</taxon>
        <taxon>Pterygota</taxon>
        <taxon>Neoptera</taxon>
        <taxon>Paraneoptera</taxon>
        <taxon>Hemiptera</taxon>
        <taxon>Sternorrhyncha</taxon>
        <taxon>Psylloidea</taxon>
        <taxon>Psyllidae</taxon>
        <taxon>Psyllinae</taxon>
        <taxon>Cacopsylla</taxon>
    </lineage>
</organism>